<gene>
    <name evidence="2" type="ORF">SMN809_LOCUS53600</name>
    <name evidence="3" type="ORF">SMN809_LOCUS55057</name>
</gene>
<feature type="compositionally biased region" description="Low complexity" evidence="1">
    <location>
        <begin position="1"/>
        <end position="20"/>
    </location>
</feature>
<feature type="non-terminal residue" evidence="2">
    <location>
        <position position="80"/>
    </location>
</feature>
<reference evidence="2" key="1">
    <citation type="submission" date="2021-02" db="EMBL/GenBank/DDBJ databases">
        <authorList>
            <person name="Nowell W R."/>
        </authorList>
    </citation>
    <scope>NUCLEOTIDE SEQUENCE</scope>
</reference>
<feature type="non-terminal residue" evidence="2">
    <location>
        <position position="1"/>
    </location>
</feature>
<evidence type="ECO:0000313" key="2">
    <source>
        <dbReference type="EMBL" id="CAF4940077.1"/>
    </source>
</evidence>
<organism evidence="2 4">
    <name type="scientific">Rotaria magnacalcarata</name>
    <dbReference type="NCBI Taxonomy" id="392030"/>
    <lineage>
        <taxon>Eukaryota</taxon>
        <taxon>Metazoa</taxon>
        <taxon>Spiralia</taxon>
        <taxon>Gnathifera</taxon>
        <taxon>Rotifera</taxon>
        <taxon>Eurotatoria</taxon>
        <taxon>Bdelloidea</taxon>
        <taxon>Philodinida</taxon>
        <taxon>Philodinidae</taxon>
        <taxon>Rotaria</taxon>
    </lineage>
</organism>
<dbReference type="Proteomes" id="UP000676336">
    <property type="component" value="Unassembled WGS sequence"/>
</dbReference>
<evidence type="ECO:0000313" key="3">
    <source>
        <dbReference type="EMBL" id="CAF4969005.1"/>
    </source>
</evidence>
<proteinExistence type="predicted"/>
<accession>A0A8S3CSL6</accession>
<sequence length="80" mass="8756">EHKPSSTTATTSATAAATSTMNSGLLKEKTLSRPRLPIIRDKSAPNAPYLNPSLSRRTTASGQSRSDIENAKLKFYEDRY</sequence>
<dbReference type="EMBL" id="CAJOBI010193496">
    <property type="protein sequence ID" value="CAF4969005.1"/>
    <property type="molecule type" value="Genomic_DNA"/>
</dbReference>
<feature type="compositionally biased region" description="Polar residues" evidence="1">
    <location>
        <begin position="52"/>
        <end position="65"/>
    </location>
</feature>
<dbReference type="EMBL" id="CAJOBI010184874">
    <property type="protein sequence ID" value="CAF4940077.1"/>
    <property type="molecule type" value="Genomic_DNA"/>
</dbReference>
<evidence type="ECO:0000313" key="4">
    <source>
        <dbReference type="Proteomes" id="UP000676336"/>
    </source>
</evidence>
<comment type="caution">
    <text evidence="2">The sequence shown here is derived from an EMBL/GenBank/DDBJ whole genome shotgun (WGS) entry which is preliminary data.</text>
</comment>
<protein>
    <submittedName>
        <fullName evidence="2">Uncharacterized protein</fullName>
    </submittedName>
</protein>
<dbReference type="AlphaFoldDB" id="A0A8S3CSL6"/>
<feature type="region of interest" description="Disordered" evidence="1">
    <location>
        <begin position="1"/>
        <end position="69"/>
    </location>
</feature>
<evidence type="ECO:0000256" key="1">
    <source>
        <dbReference type="SAM" id="MobiDB-lite"/>
    </source>
</evidence>
<name>A0A8S3CSL6_9BILA</name>